<keyword evidence="5" id="KW-1185">Reference proteome</keyword>
<dbReference type="InterPro" id="IPR011055">
    <property type="entry name" value="Dup_hybrid_motif"/>
</dbReference>
<dbReference type="RefSeq" id="WP_048809292.1">
    <property type="nucleotide sequence ID" value="NZ_JYIY01000063.1"/>
</dbReference>
<dbReference type="InterPro" id="IPR016047">
    <property type="entry name" value="M23ase_b-sheet_dom"/>
</dbReference>
<keyword evidence="4" id="KW-0378">Hydrolase</keyword>
<evidence type="ECO:0000313" key="4">
    <source>
        <dbReference type="EMBL" id="KJL38237.1"/>
    </source>
</evidence>
<feature type="region of interest" description="Disordered" evidence="1">
    <location>
        <begin position="1"/>
        <end position="59"/>
    </location>
</feature>
<feature type="transmembrane region" description="Helical" evidence="2">
    <location>
        <begin position="66"/>
        <end position="87"/>
    </location>
</feature>
<dbReference type="Proteomes" id="UP000033451">
    <property type="component" value="Unassembled WGS sequence"/>
</dbReference>
<evidence type="ECO:0000259" key="3">
    <source>
        <dbReference type="Pfam" id="PF01551"/>
    </source>
</evidence>
<name>A0A0F0LXW5_9MICO</name>
<keyword evidence="2" id="KW-0472">Membrane</keyword>
<dbReference type="PANTHER" id="PTHR21666:SF270">
    <property type="entry name" value="MUREIN HYDROLASE ACTIVATOR ENVC"/>
    <property type="match status" value="1"/>
</dbReference>
<proteinExistence type="predicted"/>
<organism evidence="4 5">
    <name type="scientific">Microbacterium ginsengisoli</name>
    <dbReference type="NCBI Taxonomy" id="400772"/>
    <lineage>
        <taxon>Bacteria</taxon>
        <taxon>Bacillati</taxon>
        <taxon>Actinomycetota</taxon>
        <taxon>Actinomycetes</taxon>
        <taxon>Micrococcales</taxon>
        <taxon>Microbacteriaceae</taxon>
        <taxon>Microbacterium</taxon>
    </lineage>
</organism>
<dbReference type="PATRIC" id="fig|400772.4.peg.779"/>
<dbReference type="SUPFAM" id="SSF51261">
    <property type="entry name" value="Duplicated hybrid motif"/>
    <property type="match status" value="1"/>
</dbReference>
<keyword evidence="2" id="KW-0812">Transmembrane</keyword>
<sequence>MTDNEISPTPESGETATAPATRRSTREGARLAAEAAKGKVKQVASAVRPTSSASRRKGAAGPVRSVVILTMVGGLVATVALPAYGAFSSGDGTQTVQQLAAENAQSLVIASDASQSSITRDSYSATTADELAKKKAAEAAAARAKSASVVSRVASVNLSLVAPGSGIVRWPVDMAGTRVGDGFLSRGGTHMGVDLLNAQGTPIFAAAAGTVRVAAAGNYYYGYGHAIVIDSVINGQQVSTLYGHLEDGGVLVQPGQQVQVGQIIGLMGSTGQSTANHLHFEVKINGNYVDPYAWLQQNAG</sequence>
<gene>
    <name evidence="4" type="primary">mepM_4</name>
    <name evidence="4" type="ORF">RR49_00747</name>
</gene>
<evidence type="ECO:0000256" key="2">
    <source>
        <dbReference type="SAM" id="Phobius"/>
    </source>
</evidence>
<evidence type="ECO:0000256" key="1">
    <source>
        <dbReference type="SAM" id="MobiDB-lite"/>
    </source>
</evidence>
<dbReference type="AlphaFoldDB" id="A0A0F0LXW5"/>
<dbReference type="CDD" id="cd12797">
    <property type="entry name" value="M23_peptidase"/>
    <property type="match status" value="1"/>
</dbReference>
<dbReference type="Pfam" id="PF01551">
    <property type="entry name" value="Peptidase_M23"/>
    <property type="match status" value="1"/>
</dbReference>
<keyword evidence="2" id="KW-1133">Transmembrane helix</keyword>
<dbReference type="PANTHER" id="PTHR21666">
    <property type="entry name" value="PEPTIDASE-RELATED"/>
    <property type="match status" value="1"/>
</dbReference>
<dbReference type="Gene3D" id="2.70.70.10">
    <property type="entry name" value="Glucose Permease (Domain IIA)"/>
    <property type="match status" value="1"/>
</dbReference>
<dbReference type="InterPro" id="IPR050570">
    <property type="entry name" value="Cell_wall_metabolism_enzyme"/>
</dbReference>
<feature type="compositionally biased region" description="Polar residues" evidence="1">
    <location>
        <begin position="1"/>
        <end position="14"/>
    </location>
</feature>
<protein>
    <submittedName>
        <fullName evidence="4">Murein DD-endopeptidase MepM</fullName>
        <ecNumber evidence="4">3.4.24.-</ecNumber>
    </submittedName>
</protein>
<evidence type="ECO:0000313" key="5">
    <source>
        <dbReference type="Proteomes" id="UP000033451"/>
    </source>
</evidence>
<accession>A0A0F0LXW5</accession>
<feature type="domain" description="M23ase beta-sheet core" evidence="3">
    <location>
        <begin position="189"/>
        <end position="291"/>
    </location>
</feature>
<dbReference type="EMBL" id="JYIY01000063">
    <property type="protein sequence ID" value="KJL38237.1"/>
    <property type="molecule type" value="Genomic_DNA"/>
</dbReference>
<comment type="caution">
    <text evidence="4">The sequence shown here is derived from an EMBL/GenBank/DDBJ whole genome shotgun (WGS) entry which is preliminary data.</text>
</comment>
<dbReference type="GO" id="GO:0004222">
    <property type="term" value="F:metalloendopeptidase activity"/>
    <property type="evidence" value="ECO:0007669"/>
    <property type="project" value="TreeGrafter"/>
</dbReference>
<dbReference type="EC" id="3.4.24.-" evidence="4"/>
<reference evidence="4 5" key="1">
    <citation type="submission" date="2015-02" db="EMBL/GenBank/DDBJ databases">
        <title>Draft genome sequences of ten Microbacterium spp. with emphasis on heavy metal contaminated environments.</title>
        <authorList>
            <person name="Corretto E."/>
        </authorList>
    </citation>
    <scope>NUCLEOTIDE SEQUENCE [LARGE SCALE GENOMIC DNA]</scope>
    <source>
        <strain evidence="4 5">DSM 18659</strain>
    </source>
</reference>